<dbReference type="HOGENOM" id="CLU_1283283_0_0_1"/>
<protein>
    <submittedName>
        <fullName evidence="2">Uncharacterized protein</fullName>
    </submittedName>
</protein>
<dbReference type="EMBL" id="KE504400">
    <property type="protein sequence ID" value="EPS92668.1"/>
    <property type="molecule type" value="Genomic_DNA"/>
</dbReference>
<evidence type="ECO:0000256" key="1">
    <source>
        <dbReference type="SAM" id="MobiDB-lite"/>
    </source>
</evidence>
<evidence type="ECO:0000313" key="2">
    <source>
        <dbReference type="EMBL" id="EPS92668.1"/>
    </source>
</evidence>
<name>S8DMV7_FOMSC</name>
<sequence>MKTRRGGKKHAGHNSQPRPPHAAFTYEPPPVDILGNTPNWESALKSVSPLCHPPPRAALYYFPPPFSFITAGDKTGRFIHNYARICMFCKQRVFEPHFDGRPLRISEWRHALHGDYGLDEPDGPTPPSGSSVADVHARLRHEQKQAFRKLFARSAGLVSYSKDMLPKFRRDRITATAAASGRGLARQVIWEVNEMNWRCELRALDALLVDVGQIG</sequence>
<proteinExistence type="predicted"/>
<keyword evidence="3" id="KW-1185">Reference proteome</keyword>
<dbReference type="STRING" id="743788.S8DMV7"/>
<dbReference type="InParanoid" id="S8DMV7"/>
<accession>S8DMV7</accession>
<feature type="region of interest" description="Disordered" evidence="1">
    <location>
        <begin position="1"/>
        <end position="28"/>
    </location>
</feature>
<organism evidence="2 3">
    <name type="scientific">Fomitopsis schrenkii</name>
    <name type="common">Brown rot fungus</name>
    <dbReference type="NCBI Taxonomy" id="2126942"/>
    <lineage>
        <taxon>Eukaryota</taxon>
        <taxon>Fungi</taxon>
        <taxon>Dikarya</taxon>
        <taxon>Basidiomycota</taxon>
        <taxon>Agaricomycotina</taxon>
        <taxon>Agaricomycetes</taxon>
        <taxon>Polyporales</taxon>
        <taxon>Fomitopsis</taxon>
    </lineage>
</organism>
<dbReference type="OrthoDB" id="2756650at2759"/>
<gene>
    <name evidence="2" type="ORF">FOMPIDRAFT_1137474</name>
</gene>
<dbReference type="AlphaFoldDB" id="S8DMV7"/>
<evidence type="ECO:0000313" key="3">
    <source>
        <dbReference type="Proteomes" id="UP000015241"/>
    </source>
</evidence>
<reference evidence="2 3" key="1">
    <citation type="journal article" date="2012" name="Science">
        <title>The Paleozoic origin of enzymatic lignin decomposition reconstructed from 31 fungal genomes.</title>
        <authorList>
            <person name="Floudas D."/>
            <person name="Binder M."/>
            <person name="Riley R."/>
            <person name="Barry K."/>
            <person name="Blanchette R.A."/>
            <person name="Henrissat B."/>
            <person name="Martinez A.T."/>
            <person name="Otillar R."/>
            <person name="Spatafora J.W."/>
            <person name="Yadav J.S."/>
            <person name="Aerts A."/>
            <person name="Benoit I."/>
            <person name="Boyd A."/>
            <person name="Carlson A."/>
            <person name="Copeland A."/>
            <person name="Coutinho P.M."/>
            <person name="de Vries R.P."/>
            <person name="Ferreira P."/>
            <person name="Findley K."/>
            <person name="Foster B."/>
            <person name="Gaskell J."/>
            <person name="Glotzer D."/>
            <person name="Gorecki P."/>
            <person name="Heitman J."/>
            <person name="Hesse C."/>
            <person name="Hori C."/>
            <person name="Igarashi K."/>
            <person name="Jurgens J.A."/>
            <person name="Kallen N."/>
            <person name="Kersten P."/>
            <person name="Kohler A."/>
            <person name="Kuees U."/>
            <person name="Kumar T.K.A."/>
            <person name="Kuo A."/>
            <person name="LaButti K."/>
            <person name="Larrondo L.F."/>
            <person name="Lindquist E."/>
            <person name="Ling A."/>
            <person name="Lombard V."/>
            <person name="Lucas S."/>
            <person name="Lundell T."/>
            <person name="Martin R."/>
            <person name="McLaughlin D.J."/>
            <person name="Morgenstern I."/>
            <person name="Morin E."/>
            <person name="Murat C."/>
            <person name="Nagy L.G."/>
            <person name="Nolan M."/>
            <person name="Ohm R.A."/>
            <person name="Patyshakuliyeva A."/>
            <person name="Rokas A."/>
            <person name="Ruiz-Duenas F.J."/>
            <person name="Sabat G."/>
            <person name="Salamov A."/>
            <person name="Samejima M."/>
            <person name="Schmutz J."/>
            <person name="Slot J.C."/>
            <person name="St John F."/>
            <person name="Stenlid J."/>
            <person name="Sun H."/>
            <person name="Sun S."/>
            <person name="Syed K."/>
            <person name="Tsang A."/>
            <person name="Wiebenga A."/>
            <person name="Young D."/>
            <person name="Pisabarro A."/>
            <person name="Eastwood D.C."/>
            <person name="Martin F."/>
            <person name="Cullen D."/>
            <person name="Grigoriev I.V."/>
            <person name="Hibbett D.S."/>
        </authorList>
    </citation>
    <scope>NUCLEOTIDE SEQUENCE</scope>
    <source>
        <strain evidence="3">FP-58527</strain>
    </source>
</reference>
<dbReference type="Proteomes" id="UP000015241">
    <property type="component" value="Unassembled WGS sequence"/>
</dbReference>
<feature type="compositionally biased region" description="Basic residues" evidence="1">
    <location>
        <begin position="1"/>
        <end position="12"/>
    </location>
</feature>